<evidence type="ECO:0000313" key="2">
    <source>
        <dbReference type="EMBL" id="MFC4307757.1"/>
    </source>
</evidence>
<protein>
    <submittedName>
        <fullName evidence="2">DUF3175 domain-containing protein</fullName>
    </submittedName>
</protein>
<dbReference type="RefSeq" id="WP_380594289.1">
    <property type="nucleotide sequence ID" value="NZ_JBHSDU010000001.1"/>
</dbReference>
<name>A0ABV8SLC9_9GAMM</name>
<keyword evidence="3" id="KW-1185">Reference proteome</keyword>
<dbReference type="Proteomes" id="UP001595904">
    <property type="component" value="Unassembled WGS sequence"/>
</dbReference>
<dbReference type="EMBL" id="JBHSDU010000001">
    <property type="protein sequence ID" value="MFC4307757.1"/>
    <property type="molecule type" value="Genomic_DNA"/>
</dbReference>
<accession>A0ABV8SLC9</accession>
<organism evidence="2 3">
    <name type="scientific">Steroidobacter flavus</name>
    <dbReference type="NCBI Taxonomy" id="1842136"/>
    <lineage>
        <taxon>Bacteria</taxon>
        <taxon>Pseudomonadati</taxon>
        <taxon>Pseudomonadota</taxon>
        <taxon>Gammaproteobacteria</taxon>
        <taxon>Steroidobacterales</taxon>
        <taxon>Steroidobacteraceae</taxon>
        <taxon>Steroidobacter</taxon>
    </lineage>
</organism>
<feature type="region of interest" description="Disordered" evidence="1">
    <location>
        <begin position="85"/>
        <end position="121"/>
    </location>
</feature>
<feature type="compositionally biased region" description="Basic residues" evidence="1">
    <location>
        <begin position="90"/>
        <end position="121"/>
    </location>
</feature>
<dbReference type="Pfam" id="PF11373">
    <property type="entry name" value="DUF3175"/>
    <property type="match status" value="1"/>
</dbReference>
<evidence type="ECO:0000256" key="1">
    <source>
        <dbReference type="SAM" id="MobiDB-lite"/>
    </source>
</evidence>
<proteinExistence type="predicted"/>
<sequence length="121" mass="13660">MATARKKRWSQRVTNTSDALTLEEGVFTRASSRGIALSLKRSADRSHKRKSSPYRSAMSMLTFYENRAGKTLPAASKRKLEGAKEELRKLYGKSAKKKTASKRKSAHKKTTQRRTSKKARA</sequence>
<comment type="caution">
    <text evidence="2">The sequence shown here is derived from an EMBL/GenBank/DDBJ whole genome shotgun (WGS) entry which is preliminary data.</text>
</comment>
<gene>
    <name evidence="2" type="ORF">ACFPN2_01570</name>
</gene>
<evidence type="ECO:0000313" key="3">
    <source>
        <dbReference type="Proteomes" id="UP001595904"/>
    </source>
</evidence>
<reference evidence="3" key="1">
    <citation type="journal article" date="2019" name="Int. J. Syst. Evol. Microbiol.">
        <title>The Global Catalogue of Microorganisms (GCM) 10K type strain sequencing project: providing services to taxonomists for standard genome sequencing and annotation.</title>
        <authorList>
            <consortium name="The Broad Institute Genomics Platform"/>
            <consortium name="The Broad Institute Genome Sequencing Center for Infectious Disease"/>
            <person name="Wu L."/>
            <person name="Ma J."/>
        </authorList>
    </citation>
    <scope>NUCLEOTIDE SEQUENCE [LARGE SCALE GENOMIC DNA]</scope>
    <source>
        <strain evidence="3">CGMCC 1.10759</strain>
    </source>
</reference>
<dbReference type="InterPro" id="IPR021513">
    <property type="entry name" value="Phage_RSL1_Orf186"/>
</dbReference>